<keyword evidence="16" id="KW-0675">Receptor</keyword>
<organism evidence="16 17">
    <name type="scientific">Aquimarina celericrescens</name>
    <dbReference type="NCBI Taxonomy" id="1964542"/>
    <lineage>
        <taxon>Bacteria</taxon>
        <taxon>Pseudomonadati</taxon>
        <taxon>Bacteroidota</taxon>
        <taxon>Flavobacteriia</taxon>
        <taxon>Flavobacteriales</taxon>
        <taxon>Flavobacteriaceae</taxon>
        <taxon>Aquimarina</taxon>
    </lineage>
</organism>
<dbReference type="Proteomes" id="UP001597344">
    <property type="component" value="Unassembled WGS sequence"/>
</dbReference>
<comment type="similarity">
    <text evidence="12 13">Belongs to the TonB-dependent receptor family.</text>
</comment>
<evidence type="ECO:0000256" key="3">
    <source>
        <dbReference type="ARBA" id="ARBA00022452"/>
    </source>
</evidence>
<keyword evidence="10 12" id="KW-0472">Membrane</keyword>
<evidence type="ECO:0000256" key="9">
    <source>
        <dbReference type="ARBA" id="ARBA00023077"/>
    </source>
</evidence>
<keyword evidence="7" id="KW-0408">Iron</keyword>
<dbReference type="Gene3D" id="2.170.130.10">
    <property type="entry name" value="TonB-dependent receptor, plug domain"/>
    <property type="match status" value="1"/>
</dbReference>
<keyword evidence="17" id="KW-1185">Reference proteome</keyword>
<feature type="domain" description="TonB-dependent receptor-like beta-barrel" evidence="14">
    <location>
        <begin position="232"/>
        <end position="668"/>
    </location>
</feature>
<comment type="subcellular location">
    <subcellularLocation>
        <location evidence="1 12">Cell outer membrane</location>
        <topology evidence="1 12">Multi-pass membrane protein</topology>
    </subcellularLocation>
</comment>
<dbReference type="Pfam" id="PF00593">
    <property type="entry name" value="TonB_dep_Rec_b-barrel"/>
    <property type="match status" value="1"/>
</dbReference>
<keyword evidence="3 12" id="KW-1134">Transmembrane beta strand</keyword>
<evidence type="ECO:0000256" key="5">
    <source>
        <dbReference type="ARBA" id="ARBA00022692"/>
    </source>
</evidence>
<name>A0ABW5AZL3_9FLAO</name>
<dbReference type="InterPro" id="IPR039426">
    <property type="entry name" value="TonB-dep_rcpt-like"/>
</dbReference>
<evidence type="ECO:0000256" key="10">
    <source>
        <dbReference type="ARBA" id="ARBA00023136"/>
    </source>
</evidence>
<dbReference type="InterPro" id="IPR037066">
    <property type="entry name" value="Plug_dom_sf"/>
</dbReference>
<evidence type="ECO:0000256" key="12">
    <source>
        <dbReference type="PROSITE-ProRule" id="PRU01360"/>
    </source>
</evidence>
<evidence type="ECO:0000256" key="2">
    <source>
        <dbReference type="ARBA" id="ARBA00022448"/>
    </source>
</evidence>
<dbReference type="Gene3D" id="2.40.170.20">
    <property type="entry name" value="TonB-dependent receptor, beta-barrel domain"/>
    <property type="match status" value="1"/>
</dbReference>
<keyword evidence="6" id="KW-0732">Signal</keyword>
<evidence type="ECO:0000256" key="8">
    <source>
        <dbReference type="ARBA" id="ARBA00023065"/>
    </source>
</evidence>
<evidence type="ECO:0000259" key="15">
    <source>
        <dbReference type="Pfam" id="PF07715"/>
    </source>
</evidence>
<accession>A0ABW5AZL3</accession>
<dbReference type="InterPro" id="IPR000531">
    <property type="entry name" value="Beta-barrel_TonB"/>
</dbReference>
<keyword evidence="2 12" id="KW-0813">Transport</keyword>
<dbReference type="InterPro" id="IPR012910">
    <property type="entry name" value="Plug_dom"/>
</dbReference>
<evidence type="ECO:0000256" key="6">
    <source>
        <dbReference type="ARBA" id="ARBA00022729"/>
    </source>
</evidence>
<protein>
    <submittedName>
        <fullName evidence="16">TonB-dependent receptor</fullName>
    </submittedName>
</protein>
<evidence type="ECO:0000256" key="7">
    <source>
        <dbReference type="ARBA" id="ARBA00023004"/>
    </source>
</evidence>
<evidence type="ECO:0000256" key="13">
    <source>
        <dbReference type="RuleBase" id="RU003357"/>
    </source>
</evidence>
<keyword evidence="8" id="KW-0406">Ion transport</keyword>
<keyword evidence="5 12" id="KW-0812">Transmembrane</keyword>
<keyword evidence="9 13" id="KW-0798">TonB box</keyword>
<dbReference type="InterPro" id="IPR036942">
    <property type="entry name" value="Beta-barrel_TonB_sf"/>
</dbReference>
<evidence type="ECO:0000256" key="11">
    <source>
        <dbReference type="ARBA" id="ARBA00023237"/>
    </source>
</evidence>
<dbReference type="RefSeq" id="WP_378320672.1">
    <property type="nucleotide sequence ID" value="NZ_JBHUHY010000013.1"/>
</dbReference>
<dbReference type="PANTHER" id="PTHR32552:SF68">
    <property type="entry name" value="FERRICHROME OUTER MEMBRANE TRANSPORTER_PHAGE RECEPTOR"/>
    <property type="match status" value="1"/>
</dbReference>
<evidence type="ECO:0000256" key="1">
    <source>
        <dbReference type="ARBA" id="ARBA00004571"/>
    </source>
</evidence>
<reference evidence="17" key="1">
    <citation type="journal article" date="2019" name="Int. J. Syst. Evol. Microbiol.">
        <title>The Global Catalogue of Microorganisms (GCM) 10K type strain sequencing project: providing services to taxonomists for standard genome sequencing and annotation.</title>
        <authorList>
            <consortium name="The Broad Institute Genomics Platform"/>
            <consortium name="The Broad Institute Genome Sequencing Center for Infectious Disease"/>
            <person name="Wu L."/>
            <person name="Ma J."/>
        </authorList>
    </citation>
    <scope>NUCLEOTIDE SEQUENCE [LARGE SCALE GENOMIC DNA]</scope>
    <source>
        <strain evidence="17">DT92</strain>
    </source>
</reference>
<evidence type="ECO:0000313" key="17">
    <source>
        <dbReference type="Proteomes" id="UP001597344"/>
    </source>
</evidence>
<sequence length="729" mass="82138">MKNVLFYLTLSALSINTWAQEKQKDSLSKKIEKLDEVLVKSVRVDADSPITHSNISKEELAERNLGQDIPILLNYLPGVVTTTDAGTGIGYTYIRVRGSDASRVNVTLNGIPFNDAESQGTFWVNLPDFASSIEDLQLQRGVGTSTNGSGAFGASLNLLTDAVSEIANAEISNSFGSFGTRRHNVKFSTGLINENIEIAGRLSNIVSDGYVDRAFADLKSYFLQGSYVDDNTLIKAITFGGHNITYQSWDGIDAQTLERDRTFNPIGQYTDEEGNTRFYDNEVDDYKQDHYQLHWNQRYDNHWSTNLGLNYTYGRGFFEQYKEDEDFADYDFTPIVIGGETINSTDLVRRRWLDNDFYVINATANYKNNTADIDFGAYYSHYDGDHFGEVIWAQNAGGSEIRDNYYFGNGKKDEFTIFGKATYRINDQWSTFLDLQGRFVNYETTGDASTGEPLEVDENFNFFNPKAGLTYQIDPSNQLYASYARANREPRRDDFENGINTAETLNDFELGWRYNNKRTVVNTNLYYMQYRNQLVLTGALDDVGAPIRETSGESYRLGIEIDADIQMLNSFRIKPNIALSTNKNKDFVATVDGAVTNLGDTEISYSPSIVAGNMLIYQPTKGLQLGFLSKYVGEQHLSNLDNDDLKLDSFFVNDLNIVYEIKEVSVFRSIVFTGLVNNIFDLEYESNGYSFALGDVPDNQSPTGVRTTYFTGFYPQAGINFLVGATLKF</sequence>
<proteinExistence type="inferred from homology"/>
<dbReference type="Pfam" id="PF07715">
    <property type="entry name" value="Plug"/>
    <property type="match status" value="1"/>
</dbReference>
<keyword evidence="11 12" id="KW-0998">Cell outer membrane</keyword>
<comment type="caution">
    <text evidence="16">The sequence shown here is derived from an EMBL/GenBank/DDBJ whole genome shotgun (WGS) entry which is preliminary data.</text>
</comment>
<evidence type="ECO:0000256" key="4">
    <source>
        <dbReference type="ARBA" id="ARBA00022496"/>
    </source>
</evidence>
<keyword evidence="4" id="KW-0410">Iron transport</keyword>
<evidence type="ECO:0000259" key="14">
    <source>
        <dbReference type="Pfam" id="PF00593"/>
    </source>
</evidence>
<dbReference type="PANTHER" id="PTHR32552">
    <property type="entry name" value="FERRICHROME IRON RECEPTOR-RELATED"/>
    <property type="match status" value="1"/>
</dbReference>
<feature type="domain" description="TonB-dependent receptor plug" evidence="15">
    <location>
        <begin position="47"/>
        <end position="154"/>
    </location>
</feature>
<dbReference type="SUPFAM" id="SSF56935">
    <property type="entry name" value="Porins"/>
    <property type="match status" value="1"/>
</dbReference>
<evidence type="ECO:0000313" key="16">
    <source>
        <dbReference type="EMBL" id="MFD2187665.1"/>
    </source>
</evidence>
<dbReference type="EMBL" id="JBHUHY010000013">
    <property type="protein sequence ID" value="MFD2187665.1"/>
    <property type="molecule type" value="Genomic_DNA"/>
</dbReference>
<gene>
    <name evidence="16" type="ORF">ACFSJT_12760</name>
</gene>
<dbReference type="PROSITE" id="PS52016">
    <property type="entry name" value="TONB_DEPENDENT_REC_3"/>
    <property type="match status" value="1"/>
</dbReference>